<keyword evidence="4" id="KW-1185">Reference proteome</keyword>
<protein>
    <submittedName>
        <fullName evidence="3">Acyltransferase family protein</fullName>
        <ecNumber evidence="3">2.3.-.-</ecNumber>
    </submittedName>
</protein>
<feature type="transmembrane region" description="Helical" evidence="1">
    <location>
        <begin position="87"/>
        <end position="107"/>
    </location>
</feature>
<dbReference type="Proteomes" id="UP001597263">
    <property type="component" value="Unassembled WGS sequence"/>
</dbReference>
<name>A0ABW3V578_9HYPH</name>
<organism evidence="3 4">
    <name type="scientific">Pseudochrobactrum kiredjianiae</name>
    <dbReference type="NCBI Taxonomy" id="386305"/>
    <lineage>
        <taxon>Bacteria</taxon>
        <taxon>Pseudomonadati</taxon>
        <taxon>Pseudomonadota</taxon>
        <taxon>Alphaproteobacteria</taxon>
        <taxon>Hyphomicrobiales</taxon>
        <taxon>Brucellaceae</taxon>
        <taxon>Pseudochrobactrum</taxon>
    </lineage>
</organism>
<dbReference type="InterPro" id="IPR050879">
    <property type="entry name" value="Acyltransferase_3"/>
</dbReference>
<reference evidence="4" key="1">
    <citation type="journal article" date="2019" name="Int. J. Syst. Evol. Microbiol.">
        <title>The Global Catalogue of Microorganisms (GCM) 10K type strain sequencing project: providing services to taxonomists for standard genome sequencing and annotation.</title>
        <authorList>
            <consortium name="The Broad Institute Genomics Platform"/>
            <consortium name="The Broad Institute Genome Sequencing Center for Infectious Disease"/>
            <person name="Wu L."/>
            <person name="Ma J."/>
        </authorList>
    </citation>
    <scope>NUCLEOTIDE SEQUENCE [LARGE SCALE GENOMIC DNA]</scope>
    <source>
        <strain evidence="4">CCUG 49584</strain>
    </source>
</reference>
<dbReference type="PANTHER" id="PTHR23028">
    <property type="entry name" value="ACETYLTRANSFERASE"/>
    <property type="match status" value="1"/>
</dbReference>
<feature type="transmembrane region" description="Helical" evidence="1">
    <location>
        <begin position="281"/>
        <end position="303"/>
    </location>
</feature>
<keyword evidence="1" id="KW-1133">Transmembrane helix</keyword>
<evidence type="ECO:0000259" key="2">
    <source>
        <dbReference type="Pfam" id="PF01757"/>
    </source>
</evidence>
<gene>
    <name evidence="3" type="ORF">ACFQ35_08255</name>
</gene>
<keyword evidence="1" id="KW-0812">Transmembrane</keyword>
<evidence type="ECO:0000313" key="4">
    <source>
        <dbReference type="Proteomes" id="UP001597263"/>
    </source>
</evidence>
<dbReference type="RefSeq" id="WP_289386705.1">
    <property type="nucleotide sequence ID" value="NZ_JAUCBM010000003.1"/>
</dbReference>
<feature type="domain" description="Acyltransferase 3" evidence="2">
    <location>
        <begin position="7"/>
        <end position="333"/>
    </location>
</feature>
<feature type="transmembrane region" description="Helical" evidence="1">
    <location>
        <begin position="165"/>
        <end position="182"/>
    </location>
</feature>
<dbReference type="EMBL" id="JBHTMA010000033">
    <property type="protein sequence ID" value="MFD1227134.1"/>
    <property type="molecule type" value="Genomic_DNA"/>
</dbReference>
<feature type="transmembrane region" description="Helical" evidence="1">
    <location>
        <begin position="315"/>
        <end position="336"/>
    </location>
</feature>
<dbReference type="EC" id="2.3.-.-" evidence="3"/>
<evidence type="ECO:0000313" key="3">
    <source>
        <dbReference type="EMBL" id="MFD1227134.1"/>
    </source>
</evidence>
<accession>A0ABW3V578</accession>
<dbReference type="InterPro" id="IPR002656">
    <property type="entry name" value="Acyl_transf_3_dom"/>
</dbReference>
<keyword evidence="3" id="KW-0012">Acyltransferase</keyword>
<feature type="transmembrane region" description="Helical" evidence="1">
    <location>
        <begin position="136"/>
        <end position="156"/>
    </location>
</feature>
<dbReference type="PANTHER" id="PTHR23028:SF131">
    <property type="entry name" value="BLR2367 PROTEIN"/>
    <property type="match status" value="1"/>
</dbReference>
<feature type="transmembrane region" description="Helical" evidence="1">
    <location>
        <begin position="219"/>
        <end position="237"/>
    </location>
</feature>
<comment type="caution">
    <text evidence="3">The sequence shown here is derived from an EMBL/GenBank/DDBJ whole genome shotgun (WGS) entry which is preliminary data.</text>
</comment>
<dbReference type="Pfam" id="PF01757">
    <property type="entry name" value="Acyl_transf_3"/>
    <property type="match status" value="1"/>
</dbReference>
<evidence type="ECO:0000256" key="1">
    <source>
        <dbReference type="SAM" id="Phobius"/>
    </source>
</evidence>
<feature type="transmembrane region" description="Helical" evidence="1">
    <location>
        <begin position="194"/>
        <end position="212"/>
    </location>
</feature>
<sequence>MATKRLENIDGLRAIAALSVLVQHMFGDMLRYPGVESTVLYPYVSTWVHNFDLGRFGVVLFFLISGFVVPFSIKGEKPLRRFAISRFFRLYPALWLAIAALTALFWYRGNMPAVSTILANMTMAPALFGKTWLSEIYWTLFIELVFYFLIASLFAIKRLYDYRTVFALGMLLVASTAFPVLLRINHVAELPVQYIGLHVSFLFSGLLLRFSIIDKRPRAGLCALCLLGLQLVTIFSLSDFSLLRNDGFVLISGQAILAAYIAAIILFITAAVTLRPHSETLAATGQISYSIYLFHWLVCSFIYSQLPLTGEWRSLAIMMLCIVATLIVSSAVYNLVEKPMQALGKYIVNIYSRTNMRPVRLSS</sequence>
<proteinExistence type="predicted"/>
<feature type="transmembrane region" description="Helical" evidence="1">
    <location>
        <begin position="53"/>
        <end position="75"/>
    </location>
</feature>
<keyword evidence="1" id="KW-0472">Membrane</keyword>
<keyword evidence="3" id="KW-0808">Transferase</keyword>
<feature type="transmembrane region" description="Helical" evidence="1">
    <location>
        <begin position="249"/>
        <end position="274"/>
    </location>
</feature>
<dbReference type="GO" id="GO:0016746">
    <property type="term" value="F:acyltransferase activity"/>
    <property type="evidence" value="ECO:0007669"/>
    <property type="project" value="UniProtKB-KW"/>
</dbReference>